<name>L7L9Q6_9ACTN</name>
<gene>
    <name evidence="1" type="ORF">GOHSU_22_01140</name>
</gene>
<dbReference type="RefSeq" id="WP_005940204.1">
    <property type="nucleotide sequence ID" value="NZ_ATVK01000050.1"/>
</dbReference>
<reference evidence="1 2" key="1">
    <citation type="submission" date="2012-12" db="EMBL/GenBank/DDBJ databases">
        <title>Whole genome shotgun sequence of Gordonia hirsuta NBRC 16056.</title>
        <authorList>
            <person name="Isaki-Nakamura S."/>
            <person name="Hosoyama A."/>
            <person name="Tsuchikane K."/>
            <person name="Katsumata H."/>
            <person name="Baba S."/>
            <person name="Yamazaki S."/>
            <person name="Fujita N."/>
        </authorList>
    </citation>
    <scope>NUCLEOTIDE SEQUENCE [LARGE SCALE GENOMIC DNA]</scope>
    <source>
        <strain evidence="1 2">NBRC 16056</strain>
    </source>
</reference>
<dbReference type="AlphaFoldDB" id="L7L9Q6"/>
<evidence type="ECO:0000313" key="2">
    <source>
        <dbReference type="Proteomes" id="UP000053405"/>
    </source>
</evidence>
<sequence length="148" mass="15728">MESSELGGLLDDRLREARSARNLSLSALTTGTTTPTVEPSSTVLSRLVCTVQRLGPARILTRLLSRNDDAVNTRVLELKPGDRHTWSVTDTSTTEYLLVTAGQILLDDQTRLSPGQVYTAAVDDAPGGHLCTAGGGQPATAVIVRTAR</sequence>
<dbReference type="Proteomes" id="UP000053405">
    <property type="component" value="Unassembled WGS sequence"/>
</dbReference>
<keyword evidence="2" id="KW-1185">Reference proteome</keyword>
<evidence type="ECO:0000313" key="1">
    <source>
        <dbReference type="EMBL" id="GAC57654.1"/>
    </source>
</evidence>
<proteinExistence type="predicted"/>
<comment type="caution">
    <text evidence="1">The sequence shown here is derived from an EMBL/GenBank/DDBJ whole genome shotgun (WGS) entry which is preliminary data.</text>
</comment>
<organism evidence="1 2">
    <name type="scientific">Gordonia hirsuta DSM 44140 = NBRC 16056</name>
    <dbReference type="NCBI Taxonomy" id="1121927"/>
    <lineage>
        <taxon>Bacteria</taxon>
        <taxon>Bacillati</taxon>
        <taxon>Actinomycetota</taxon>
        <taxon>Actinomycetes</taxon>
        <taxon>Mycobacteriales</taxon>
        <taxon>Gordoniaceae</taxon>
        <taxon>Gordonia</taxon>
    </lineage>
</organism>
<accession>L7L9Q6</accession>
<dbReference type="EMBL" id="BANT01000022">
    <property type="protein sequence ID" value="GAC57654.1"/>
    <property type="molecule type" value="Genomic_DNA"/>
</dbReference>
<dbReference type="STRING" id="1121927.GOHSU_22_01140"/>
<protein>
    <submittedName>
        <fullName evidence="1">Uncharacterized protein</fullName>
    </submittedName>
</protein>